<evidence type="ECO:0000313" key="3">
    <source>
        <dbReference type="Proteomes" id="UP001197093"/>
    </source>
</evidence>
<reference evidence="2" key="1">
    <citation type="submission" date="2023-02" db="EMBL/GenBank/DDBJ databases">
        <authorList>
            <person name="Palmer J.M."/>
        </authorList>
    </citation>
    <scope>NUCLEOTIDE SEQUENCE</scope>
    <source>
        <strain evidence="2">FW57</strain>
    </source>
</reference>
<feature type="compositionally biased region" description="Basic and acidic residues" evidence="1">
    <location>
        <begin position="653"/>
        <end position="663"/>
    </location>
</feature>
<comment type="caution">
    <text evidence="2">The sequence shown here is derived from an EMBL/GenBank/DDBJ whole genome shotgun (WGS) entry which is preliminary data.</text>
</comment>
<sequence length="1177" mass="124316">MFDFSSGPQATRDSAFLSETPSTAQDLETTWGDARWDPRAEEKRDGKQDLEEARASVLTAKEEADAAASPSIDNDIRPSTFPEGSLKWIPRKRHNSRWPIEPKKEKDVGLPQASMEPVEVTSKMDEQQMMKRSTRRLSRRFSLFPGEESPRKLPMITLSPAQGTALVLSPVKRPPVSLSPTKVADSPLRSFRINATPTKVVLESPKTSPPAKSPAKHCSSPTTPTEDGATSPANKPAEPGTPAQPSSPAPLMFDQPSPGVQSEPQHEVRRRRSLQSARRSERGSSGVSRLLALKSGRNSPNRRHSFTSIEDLPAHASAGSKSRRNTMDNFSVGPDGIRGVDAKTEEVVEIDMKADLDIFGQPTRAAEPALQRTLVENGQSKGSKEVTRATFFAASPVSQEKISASSQPNGFDVSNGAEVGAGASPRQAATTPNAHQSDTEEEVSFIEPTPLLSDDPVNFPEGEQCDAVFAPHDPEGLSTIFEESVMETQSPHGLLGRQDALESIFGASPQSSAEKTPDGLNQKCFELQTEVATPRAQLGNASAAASASLSDAESLENNTNFFGTVVDATQMAVDEQLASESVPGTPLSVKVPTRHVANGTNAMSSPDSPFQHCKASSVQSSQEATFERQNADKSSLSNSEEGPPSDGQLENMAVKERSLKGDESSSLPSTAVQAASSPSRAATSTPALPGTPTTVPETALTTRVVTPEADVDASTAQQESSGFTPINGRQISPPNVPPSGLKDDDEAEAETESDELDADEVIDMDDFADEGCEPTVALDDETLTVHAPRPENDTLQLHARHDDSETEMLRKFVTRVTADKNAKAAAAAAALAKKTARRSSTTSSTGSPMAKPGSETPASRQPLGVKSPNSPSPAKKRKHGLVEDDDDLAKDTKPDAQDAADQPRLKRRRKRTDALLDTTTPPPQRPPPTRNHSDPSSGPRRSTRARSTRVALRPTAPSANTIAFSTMIPEKKGVRWDEELVRFQEAETSVFKGLARGLLADVVMGEVEDGDIGGVDEIAEAEPPAVEGPAPVKTARVAARKPVAASKAAPAPASGVNAAAAAPSTRRTRSSRLVQPTPVKKLGSGEKAGGEKAPAAAAAAAAAPAPAPSLRTRAKSLPKPAPAPAPAAASSATVEPTPAAAPTAPSTKMATRRTRIAKLGMSVNGTPAPKRRGRAVV</sequence>
<feature type="compositionally biased region" description="Polar residues" evidence="1">
    <location>
        <begin position="664"/>
        <end position="673"/>
    </location>
</feature>
<feature type="region of interest" description="Disordered" evidence="1">
    <location>
        <begin position="597"/>
        <end position="804"/>
    </location>
</feature>
<feature type="compositionally biased region" description="Polar residues" evidence="1">
    <location>
        <begin position="714"/>
        <end position="733"/>
    </location>
</feature>
<feature type="region of interest" description="Disordered" evidence="1">
    <location>
        <begin position="172"/>
        <end position="338"/>
    </location>
</feature>
<name>A0AAD4HTH4_9PEZI</name>
<feature type="compositionally biased region" description="Basic and acidic residues" evidence="1">
    <location>
        <begin position="34"/>
        <end position="64"/>
    </location>
</feature>
<feature type="compositionally biased region" description="Pro residues" evidence="1">
    <location>
        <begin position="920"/>
        <end position="929"/>
    </location>
</feature>
<dbReference type="Proteomes" id="UP001197093">
    <property type="component" value="Unassembled WGS sequence"/>
</dbReference>
<feature type="region of interest" description="Disordered" evidence="1">
    <location>
        <begin position="396"/>
        <end position="450"/>
    </location>
</feature>
<feature type="region of interest" description="Disordered" evidence="1">
    <location>
        <begin position="1040"/>
        <end position="1177"/>
    </location>
</feature>
<feature type="compositionally biased region" description="Low complexity" evidence="1">
    <location>
        <begin position="823"/>
        <end position="845"/>
    </location>
</feature>
<feature type="compositionally biased region" description="Polar residues" evidence="1">
    <location>
        <begin position="1"/>
        <end position="28"/>
    </location>
</feature>
<feature type="compositionally biased region" description="Low complexity" evidence="1">
    <location>
        <begin position="1126"/>
        <end position="1149"/>
    </location>
</feature>
<feature type="compositionally biased region" description="Polar residues" evidence="1">
    <location>
        <begin position="598"/>
        <end position="624"/>
    </location>
</feature>
<keyword evidence="3" id="KW-1185">Reference proteome</keyword>
<gene>
    <name evidence="2" type="ORF">NEMBOFW57_009575</name>
</gene>
<feature type="compositionally biased region" description="Basic and acidic residues" evidence="1">
    <location>
        <begin position="889"/>
        <end position="904"/>
    </location>
</feature>
<feature type="compositionally biased region" description="Low complexity" evidence="1">
    <location>
        <begin position="674"/>
        <end position="702"/>
    </location>
</feature>
<feature type="compositionally biased region" description="Acidic residues" evidence="1">
    <location>
        <begin position="743"/>
        <end position="782"/>
    </location>
</feature>
<feature type="compositionally biased region" description="Low complexity" evidence="1">
    <location>
        <begin position="1040"/>
        <end position="1065"/>
    </location>
</feature>
<accession>A0AAD4HTH4</accession>
<organism evidence="2 3">
    <name type="scientific">Staphylotrichum longicolle</name>
    <dbReference type="NCBI Taxonomy" id="669026"/>
    <lineage>
        <taxon>Eukaryota</taxon>
        <taxon>Fungi</taxon>
        <taxon>Dikarya</taxon>
        <taxon>Ascomycota</taxon>
        <taxon>Pezizomycotina</taxon>
        <taxon>Sordariomycetes</taxon>
        <taxon>Sordariomycetidae</taxon>
        <taxon>Sordariales</taxon>
        <taxon>Chaetomiaceae</taxon>
        <taxon>Staphylotrichum</taxon>
    </lineage>
</organism>
<feature type="compositionally biased region" description="Polar residues" evidence="1">
    <location>
        <begin position="396"/>
        <end position="409"/>
    </location>
</feature>
<evidence type="ECO:0000313" key="2">
    <source>
        <dbReference type="EMBL" id="KAG7284959.1"/>
    </source>
</evidence>
<feature type="compositionally biased region" description="Polar residues" evidence="1">
    <location>
        <begin position="427"/>
        <end position="436"/>
    </location>
</feature>
<dbReference type="EMBL" id="JAHCVI010000005">
    <property type="protein sequence ID" value="KAG7284959.1"/>
    <property type="molecule type" value="Genomic_DNA"/>
</dbReference>
<evidence type="ECO:0000256" key="1">
    <source>
        <dbReference type="SAM" id="MobiDB-lite"/>
    </source>
</evidence>
<proteinExistence type="predicted"/>
<feature type="compositionally biased region" description="Low complexity" evidence="1">
    <location>
        <begin position="1093"/>
        <end position="1104"/>
    </location>
</feature>
<protein>
    <submittedName>
        <fullName evidence="2">Uncharacterized protein</fullName>
    </submittedName>
</protein>
<dbReference type="AlphaFoldDB" id="A0AAD4HTH4"/>
<feature type="region of interest" description="Disordered" evidence="1">
    <location>
        <begin position="1"/>
        <end position="154"/>
    </location>
</feature>
<feature type="region of interest" description="Disordered" evidence="1">
    <location>
        <begin position="819"/>
        <end position="958"/>
    </location>
</feature>